<dbReference type="PATRIC" id="fig|626887.3.peg.1363"/>
<comment type="cofactor">
    <cofactor evidence="1">
        <name>Mg(2+)</name>
        <dbReference type="ChEBI" id="CHEBI:18420"/>
    </cofactor>
</comment>
<organism evidence="5 6">
    <name type="scientific">Marinobacter nanhaiticus D15-8W</name>
    <dbReference type="NCBI Taxonomy" id="626887"/>
    <lineage>
        <taxon>Bacteria</taxon>
        <taxon>Pseudomonadati</taxon>
        <taxon>Pseudomonadota</taxon>
        <taxon>Gammaproteobacteria</taxon>
        <taxon>Pseudomonadales</taxon>
        <taxon>Marinobacteraceae</taxon>
        <taxon>Marinobacter</taxon>
    </lineage>
</organism>
<dbReference type="Proteomes" id="UP000013165">
    <property type="component" value="Unassembled WGS sequence"/>
</dbReference>
<dbReference type="STRING" id="626887.J057_06876"/>
<dbReference type="InterPro" id="IPR000086">
    <property type="entry name" value="NUDIX_hydrolase_dom"/>
</dbReference>
<reference evidence="5 6" key="1">
    <citation type="journal article" date="2013" name="Genome Announc.">
        <title>Genome Sequence of the Polycyclic Aromatic Hydrocarbon-Degrading Bacterium Strain Marinobacter nanhaiticus D15-8WT.</title>
        <authorList>
            <person name="Cui Z."/>
            <person name="Gao W."/>
            <person name="Li Q."/>
            <person name="Xu G."/>
            <person name="Zheng L."/>
        </authorList>
    </citation>
    <scope>NUCLEOTIDE SEQUENCE [LARGE SCALE GENOMIC DNA]</scope>
    <source>
        <strain evidence="5 6">D15-8W</strain>
    </source>
</reference>
<evidence type="ECO:0000256" key="3">
    <source>
        <dbReference type="RuleBase" id="RU003476"/>
    </source>
</evidence>
<evidence type="ECO:0000313" key="6">
    <source>
        <dbReference type="Proteomes" id="UP000013165"/>
    </source>
</evidence>
<gene>
    <name evidence="5" type="ORF">J057_06876</name>
</gene>
<keyword evidence="6" id="KW-1185">Reference proteome</keyword>
<evidence type="ECO:0000313" key="5">
    <source>
        <dbReference type="EMBL" id="ENO15052.1"/>
    </source>
</evidence>
<dbReference type="PANTHER" id="PTHR43736:SF1">
    <property type="entry name" value="DIHYDRONEOPTERIN TRIPHOSPHATE DIPHOSPHATASE"/>
    <property type="match status" value="1"/>
</dbReference>
<dbReference type="InterPro" id="IPR020476">
    <property type="entry name" value="Nudix_hydrolase"/>
</dbReference>
<dbReference type="PRINTS" id="PR00502">
    <property type="entry name" value="NUDIXFAMILY"/>
</dbReference>
<dbReference type="SUPFAM" id="SSF55811">
    <property type="entry name" value="Nudix"/>
    <property type="match status" value="1"/>
</dbReference>
<accession>N6WVI5</accession>
<dbReference type="HOGENOM" id="CLU_037162_20_2_6"/>
<dbReference type="CDD" id="cd04673">
    <property type="entry name" value="NUDIX_ADPRase"/>
    <property type="match status" value="1"/>
</dbReference>
<dbReference type="PROSITE" id="PS00893">
    <property type="entry name" value="NUDIX_BOX"/>
    <property type="match status" value="1"/>
</dbReference>
<feature type="domain" description="Nudix hydrolase" evidence="4">
    <location>
        <begin position="3"/>
        <end position="131"/>
    </location>
</feature>
<keyword evidence="2 3" id="KW-0378">Hydrolase</keyword>
<dbReference type="EMBL" id="APLQ01000011">
    <property type="protein sequence ID" value="ENO15052.1"/>
    <property type="molecule type" value="Genomic_DNA"/>
</dbReference>
<comment type="caution">
    <text evidence="5">The sequence shown here is derived from an EMBL/GenBank/DDBJ whole genome shotgun (WGS) entry which is preliminary data.</text>
</comment>
<protein>
    <submittedName>
        <fullName evidence="5">NUDIX domain-containing protein</fullName>
    </submittedName>
</protein>
<proteinExistence type="inferred from homology"/>
<evidence type="ECO:0000256" key="2">
    <source>
        <dbReference type="ARBA" id="ARBA00022801"/>
    </source>
</evidence>
<dbReference type="PANTHER" id="PTHR43736">
    <property type="entry name" value="ADP-RIBOSE PYROPHOSPHATASE"/>
    <property type="match status" value="1"/>
</dbReference>
<dbReference type="Pfam" id="PF00293">
    <property type="entry name" value="NUDIX"/>
    <property type="match status" value="1"/>
</dbReference>
<dbReference type="PROSITE" id="PS51462">
    <property type="entry name" value="NUDIX"/>
    <property type="match status" value="1"/>
</dbReference>
<dbReference type="GO" id="GO:0016787">
    <property type="term" value="F:hydrolase activity"/>
    <property type="evidence" value="ECO:0007669"/>
    <property type="project" value="UniProtKB-KW"/>
</dbReference>
<dbReference type="Gene3D" id="3.90.79.10">
    <property type="entry name" value="Nucleoside Triphosphate Pyrophosphohydrolase"/>
    <property type="match status" value="1"/>
</dbReference>
<dbReference type="RefSeq" id="WP_004579348.1">
    <property type="nucleotide sequence ID" value="NZ_AP028878.1"/>
</dbReference>
<dbReference type="eggNOG" id="COG1051">
    <property type="taxonomic scope" value="Bacteria"/>
</dbReference>
<sequence>MAHPIPAVIAIVERQGQFLLVRRCNPPDAGLWGHAGGKVEWGESLMQAALRELYEETGVRALADRLLPPLEVITSGSDSAHHFVLCPVVCRYRSGEPMPGDDVSDVGWFTIQAMHADPESFSQDVPQVCEQALAGF</sequence>
<evidence type="ECO:0000256" key="1">
    <source>
        <dbReference type="ARBA" id="ARBA00001946"/>
    </source>
</evidence>
<dbReference type="InterPro" id="IPR020084">
    <property type="entry name" value="NUDIX_hydrolase_CS"/>
</dbReference>
<dbReference type="InterPro" id="IPR015797">
    <property type="entry name" value="NUDIX_hydrolase-like_dom_sf"/>
</dbReference>
<comment type="similarity">
    <text evidence="3">Belongs to the Nudix hydrolase family.</text>
</comment>
<evidence type="ECO:0000259" key="4">
    <source>
        <dbReference type="PROSITE" id="PS51462"/>
    </source>
</evidence>
<name>N6WVI5_9GAMM</name>
<dbReference type="OrthoDB" id="7066556at2"/>
<dbReference type="AlphaFoldDB" id="N6WVI5"/>